<dbReference type="CDD" id="cd00470">
    <property type="entry name" value="PTPS"/>
    <property type="match status" value="1"/>
</dbReference>
<evidence type="ECO:0000256" key="5">
    <source>
        <dbReference type="ARBA" id="ARBA00022723"/>
    </source>
</evidence>
<dbReference type="EC" id="4.2.3.12" evidence="4"/>
<keyword evidence="8" id="KW-0456">Lyase</keyword>
<dbReference type="SUPFAM" id="SSF55620">
    <property type="entry name" value="Tetrahydrobiopterin biosynthesis enzymes-like"/>
    <property type="match status" value="1"/>
</dbReference>
<dbReference type="GO" id="GO:0006729">
    <property type="term" value="P:tetrahydrobiopterin biosynthetic process"/>
    <property type="evidence" value="ECO:0007669"/>
    <property type="project" value="UniProtKB-KW"/>
</dbReference>
<keyword evidence="7" id="KW-0783">Tetrahydrobiopterin biosynthesis</keyword>
<evidence type="ECO:0000256" key="3">
    <source>
        <dbReference type="ARBA" id="ARBA00009164"/>
    </source>
</evidence>
<comment type="caution">
    <text evidence="9">The sequence shown here is derived from an EMBL/GenBank/DDBJ whole genome shotgun (WGS) entry which is preliminary data.</text>
</comment>
<comment type="similarity">
    <text evidence="3">Belongs to the PTPS family.</text>
</comment>
<dbReference type="InterPro" id="IPR038418">
    <property type="entry name" value="6-PTP_synth/QueD_sf"/>
</dbReference>
<dbReference type="GO" id="GO:0046872">
    <property type="term" value="F:metal ion binding"/>
    <property type="evidence" value="ECO:0007669"/>
    <property type="project" value="UniProtKB-KW"/>
</dbReference>
<sequence>MFQAAPKERMTETADSVDLPIVYVSRKESFSACHRLHSKCLSDEENEELYGKCNNPNGHGHNYTVEVILKGPVDPVTGMVINLVQLKEHMKESIMDVLDHRNIDLDVPYFNDKVSTAENIAIFIWEQIECRLETGLLYEVKLHETDKNTVCYRGDKS</sequence>
<evidence type="ECO:0000256" key="8">
    <source>
        <dbReference type="ARBA" id="ARBA00023239"/>
    </source>
</evidence>
<evidence type="ECO:0000256" key="6">
    <source>
        <dbReference type="ARBA" id="ARBA00022833"/>
    </source>
</evidence>
<dbReference type="Pfam" id="PF01242">
    <property type="entry name" value="PTPS"/>
    <property type="match status" value="1"/>
</dbReference>
<organism evidence="9 10">
    <name type="scientific">Patella caerulea</name>
    <name type="common">Rayed Mediterranean limpet</name>
    <dbReference type="NCBI Taxonomy" id="87958"/>
    <lineage>
        <taxon>Eukaryota</taxon>
        <taxon>Metazoa</taxon>
        <taxon>Spiralia</taxon>
        <taxon>Lophotrochozoa</taxon>
        <taxon>Mollusca</taxon>
        <taxon>Gastropoda</taxon>
        <taxon>Patellogastropoda</taxon>
        <taxon>Patelloidea</taxon>
        <taxon>Patellidae</taxon>
        <taxon>Patella</taxon>
    </lineage>
</organism>
<dbReference type="PANTHER" id="PTHR12589">
    <property type="entry name" value="PYRUVOYL TETRAHYDROBIOPTERIN SYNTHASE"/>
    <property type="match status" value="1"/>
</dbReference>
<proteinExistence type="inferred from homology"/>
<evidence type="ECO:0000256" key="4">
    <source>
        <dbReference type="ARBA" id="ARBA00013100"/>
    </source>
</evidence>
<evidence type="ECO:0000256" key="2">
    <source>
        <dbReference type="ARBA" id="ARBA00005126"/>
    </source>
</evidence>
<gene>
    <name evidence="9" type="ORF">SNE40_004969</name>
</gene>
<evidence type="ECO:0000256" key="7">
    <source>
        <dbReference type="ARBA" id="ARBA00023007"/>
    </source>
</evidence>
<keyword evidence="10" id="KW-1185">Reference proteome</keyword>
<reference evidence="9 10" key="1">
    <citation type="submission" date="2024-01" db="EMBL/GenBank/DDBJ databases">
        <title>The genome of the rayed Mediterranean limpet Patella caerulea (Linnaeus, 1758).</title>
        <authorList>
            <person name="Anh-Thu Weber A."/>
            <person name="Halstead-Nussloch G."/>
        </authorList>
    </citation>
    <scope>NUCLEOTIDE SEQUENCE [LARGE SCALE GENOMIC DNA]</scope>
    <source>
        <strain evidence="9">AATW-2023a</strain>
        <tissue evidence="9">Whole specimen</tissue>
    </source>
</reference>
<evidence type="ECO:0000313" key="10">
    <source>
        <dbReference type="Proteomes" id="UP001347796"/>
    </source>
</evidence>
<dbReference type="PANTHER" id="PTHR12589:SF7">
    <property type="entry name" value="6-PYRUVOYL TETRAHYDROBIOPTERIN SYNTHASE"/>
    <property type="match status" value="1"/>
</dbReference>
<name>A0AAN8KAH5_PATCE</name>
<evidence type="ECO:0000313" key="9">
    <source>
        <dbReference type="EMBL" id="KAK6188885.1"/>
    </source>
</evidence>
<dbReference type="InterPro" id="IPR022470">
    <property type="entry name" value="PTPS_Cys_AS"/>
</dbReference>
<dbReference type="GO" id="GO:0005739">
    <property type="term" value="C:mitochondrion"/>
    <property type="evidence" value="ECO:0007669"/>
    <property type="project" value="TreeGrafter"/>
</dbReference>
<dbReference type="EMBL" id="JAZGQO010000003">
    <property type="protein sequence ID" value="KAK6188885.1"/>
    <property type="molecule type" value="Genomic_DNA"/>
</dbReference>
<dbReference type="Gene3D" id="3.30.479.10">
    <property type="entry name" value="6-pyruvoyl tetrahydropterin synthase/QueD"/>
    <property type="match status" value="1"/>
</dbReference>
<protein>
    <recommendedName>
        <fullName evidence="4">6-pyruvoyltetrahydropterin synthase</fullName>
        <ecNumber evidence="4">4.2.3.12</ecNumber>
    </recommendedName>
</protein>
<comment type="pathway">
    <text evidence="2">Cofactor biosynthesis; tetrahydrobiopterin biosynthesis; tetrahydrobiopterin from 7,8-dihydroneopterin triphosphate: step 1/3.</text>
</comment>
<comment type="cofactor">
    <cofactor evidence="1">
        <name>Zn(2+)</name>
        <dbReference type="ChEBI" id="CHEBI:29105"/>
    </cofactor>
</comment>
<dbReference type="InterPro" id="IPR007115">
    <property type="entry name" value="6-PTP_synth/QueD"/>
</dbReference>
<keyword evidence="6" id="KW-0862">Zinc</keyword>
<keyword evidence="5" id="KW-0479">Metal-binding</keyword>
<dbReference type="AlphaFoldDB" id="A0AAN8KAH5"/>
<dbReference type="GO" id="GO:0003874">
    <property type="term" value="F:6-pyruvoyltetrahydropterin synthase activity"/>
    <property type="evidence" value="ECO:0007669"/>
    <property type="project" value="UniProtKB-EC"/>
</dbReference>
<dbReference type="FunFam" id="3.30.479.10:FF:000003">
    <property type="entry name" value="6-pyruvoyl tetrahydrobiopterin synthase"/>
    <property type="match status" value="1"/>
</dbReference>
<evidence type="ECO:0000256" key="1">
    <source>
        <dbReference type="ARBA" id="ARBA00001947"/>
    </source>
</evidence>
<dbReference type="PROSITE" id="PS00987">
    <property type="entry name" value="PTPS_1"/>
    <property type="match status" value="1"/>
</dbReference>
<accession>A0AAN8KAH5</accession>
<dbReference type="Proteomes" id="UP001347796">
    <property type="component" value="Unassembled WGS sequence"/>
</dbReference>